<protein>
    <submittedName>
        <fullName evidence="3">ATPase</fullName>
    </submittedName>
</protein>
<evidence type="ECO:0000259" key="2">
    <source>
        <dbReference type="Pfam" id="PF08327"/>
    </source>
</evidence>
<reference evidence="4" key="1">
    <citation type="submission" date="2016-06" db="EMBL/GenBank/DDBJ databases">
        <authorList>
            <person name="Nascimento L."/>
            <person name="Pereira R.V."/>
            <person name="Martins L.F."/>
            <person name="Quaggio R.B."/>
            <person name="Silva A.M."/>
            <person name="Setubal J.C."/>
        </authorList>
    </citation>
    <scope>NUCLEOTIDE SEQUENCE [LARGE SCALE GENOMIC DNA]</scope>
</reference>
<evidence type="ECO:0000256" key="1">
    <source>
        <dbReference type="ARBA" id="ARBA00006817"/>
    </source>
</evidence>
<evidence type="ECO:0000313" key="3">
    <source>
        <dbReference type="EMBL" id="OUM88521.1"/>
    </source>
</evidence>
<organism evidence="3 4">
    <name type="scientific">Bacillus thermozeamaize</name>
    <dbReference type="NCBI Taxonomy" id="230954"/>
    <lineage>
        <taxon>Bacteria</taxon>
        <taxon>Bacillati</taxon>
        <taxon>Bacillota</taxon>
        <taxon>Bacilli</taxon>
        <taxon>Bacillales</taxon>
        <taxon>Bacillaceae</taxon>
        <taxon>Bacillus</taxon>
    </lineage>
</organism>
<dbReference type="InterPro" id="IPR013538">
    <property type="entry name" value="ASHA1/2-like_C"/>
</dbReference>
<proteinExistence type="inferred from homology"/>
<name>A0A1Y3PMD5_9BACI</name>
<dbReference type="EMBL" id="LZRT01000060">
    <property type="protein sequence ID" value="OUM88521.1"/>
    <property type="molecule type" value="Genomic_DNA"/>
</dbReference>
<dbReference type="Gene3D" id="3.30.530.20">
    <property type="match status" value="1"/>
</dbReference>
<dbReference type="InterPro" id="IPR023393">
    <property type="entry name" value="START-like_dom_sf"/>
</dbReference>
<feature type="domain" description="Activator of Hsp90 ATPase homologue 1/2-like C-terminal" evidence="2">
    <location>
        <begin position="17"/>
        <end position="145"/>
    </location>
</feature>
<dbReference type="Proteomes" id="UP000196475">
    <property type="component" value="Unassembled WGS sequence"/>
</dbReference>
<evidence type="ECO:0000313" key="4">
    <source>
        <dbReference type="Proteomes" id="UP000196475"/>
    </source>
</evidence>
<dbReference type="Pfam" id="PF08327">
    <property type="entry name" value="AHSA1"/>
    <property type="match status" value="1"/>
</dbReference>
<sequence>MNAESFVKVRVTRRYPASPEQVFDAWLDPAMIGKWMFGPALREEEVVRISLDPRVGGSFSFVVRRQGQEIDHVGEYLEIDRPRRLAFTWGVADEEGSSRVIIDIVPLENGCELTLTHQLHPDWADYADRTEAAWTKMLDVLAPTLALQ</sequence>
<dbReference type="SUPFAM" id="SSF55961">
    <property type="entry name" value="Bet v1-like"/>
    <property type="match status" value="1"/>
</dbReference>
<comment type="similarity">
    <text evidence="1">Belongs to the AHA1 family.</text>
</comment>
<gene>
    <name evidence="3" type="ORF">BAA01_05325</name>
</gene>
<dbReference type="AlphaFoldDB" id="A0A1Y3PMD5"/>
<accession>A0A1Y3PMD5</accession>
<comment type="caution">
    <text evidence="3">The sequence shown here is derived from an EMBL/GenBank/DDBJ whole genome shotgun (WGS) entry which is preliminary data.</text>
</comment>
<dbReference type="CDD" id="cd07814">
    <property type="entry name" value="SRPBCC_CalC_Aha1-like"/>
    <property type="match status" value="1"/>
</dbReference>